<proteinExistence type="predicted"/>
<gene>
    <name evidence="1" type="ORF">AVDCRST_MAG27-4003</name>
</gene>
<evidence type="ECO:0000313" key="1">
    <source>
        <dbReference type="EMBL" id="CAA9283578.1"/>
    </source>
</evidence>
<protein>
    <submittedName>
        <fullName evidence="1">Uncharacterized protein</fullName>
    </submittedName>
</protein>
<accession>A0A6J4JP14</accession>
<name>A0A6J4JP14_9PROT</name>
<dbReference type="EMBL" id="CADCTD010000173">
    <property type="protein sequence ID" value="CAA9283578.1"/>
    <property type="molecule type" value="Genomic_DNA"/>
</dbReference>
<reference evidence="1" key="1">
    <citation type="submission" date="2020-02" db="EMBL/GenBank/DDBJ databases">
        <authorList>
            <person name="Meier V. D."/>
        </authorList>
    </citation>
    <scope>NUCLEOTIDE SEQUENCE</scope>
    <source>
        <strain evidence="1">AVDCRST_MAG27</strain>
    </source>
</reference>
<dbReference type="AlphaFoldDB" id="A0A6J4JP14"/>
<sequence>MFMMCSHRGLAMPDDHRSRALPPALRNRLLEAARACREECSKESAALPVADPAFARLYAVAEEIDALTAELTGQPTLFATIRPGRLH</sequence>
<organism evidence="1">
    <name type="scientific">uncultured Craurococcus sp</name>
    <dbReference type="NCBI Taxonomy" id="1135998"/>
    <lineage>
        <taxon>Bacteria</taxon>
        <taxon>Pseudomonadati</taxon>
        <taxon>Pseudomonadota</taxon>
        <taxon>Alphaproteobacteria</taxon>
        <taxon>Acetobacterales</taxon>
        <taxon>Acetobacteraceae</taxon>
        <taxon>Craurococcus</taxon>
        <taxon>environmental samples</taxon>
    </lineage>
</organism>